<dbReference type="CDD" id="cd06420">
    <property type="entry name" value="GT2_Chondriotin_Pol_N"/>
    <property type="match status" value="1"/>
</dbReference>
<protein>
    <recommendedName>
        <fullName evidence="6">N-terminal domain of galactosyltransferase</fullName>
    </recommendedName>
</protein>
<dbReference type="Proteomes" id="UP000184436">
    <property type="component" value="Unassembled WGS sequence"/>
</dbReference>
<evidence type="ECO:0000256" key="1">
    <source>
        <dbReference type="ARBA" id="ARBA00022679"/>
    </source>
</evidence>
<dbReference type="Gene3D" id="3.90.550.10">
    <property type="entry name" value="Spore Coat Polysaccharide Biosynthesis Protein SpsA, Chain A"/>
    <property type="match status" value="1"/>
</dbReference>
<dbReference type="RefSeq" id="WP_025074683.1">
    <property type="nucleotide sequence ID" value="NZ_FQVD01000013.1"/>
</dbReference>
<evidence type="ECO:0000259" key="3">
    <source>
        <dbReference type="Pfam" id="PF02709"/>
    </source>
</evidence>
<keyword evidence="5" id="KW-1185">Reference proteome</keyword>
<dbReference type="Pfam" id="PF02709">
    <property type="entry name" value="Glyco_transf_7C"/>
    <property type="match status" value="1"/>
</dbReference>
<dbReference type="InterPro" id="IPR027791">
    <property type="entry name" value="Galactosyl_T_C"/>
</dbReference>
<evidence type="ECO:0000313" key="5">
    <source>
        <dbReference type="Proteomes" id="UP000184436"/>
    </source>
</evidence>
<sequence length="270" mass="30812">MDKGIAISFIISTYNWPEALELSLHSISHQTILPSEIIIADDGSDKRTETVIQKFASQTSIPVFHMWHEDNGFRKAIILNKAIQKARYDYIIQIDGDIIVDKHFIEDHLNAMEEGCFIRGTRANLSASMSTDILAKKKISFNHKIKLIAKQMPNALRLPLSIASLCTRKEQSGKKVKGCNMSFWRKDLLAVNGYNSLLQGWGHEDEELSWRLVNNGISKKIIKFSAIAYHIYHKQLPRTQEPSHCIILQRIIQEKTTWTNEGITSKITPL</sequence>
<evidence type="ECO:0008006" key="6">
    <source>
        <dbReference type="Google" id="ProtNLM"/>
    </source>
</evidence>
<dbReference type="EMBL" id="FQVD01000013">
    <property type="protein sequence ID" value="SHF19632.1"/>
    <property type="molecule type" value="Genomic_DNA"/>
</dbReference>
<evidence type="ECO:0000259" key="2">
    <source>
        <dbReference type="Pfam" id="PF00535"/>
    </source>
</evidence>
<proteinExistence type="predicted"/>
<feature type="domain" description="Galactosyltransferase C-terminal" evidence="3">
    <location>
        <begin position="170"/>
        <end position="234"/>
    </location>
</feature>
<keyword evidence="1" id="KW-0808">Transferase</keyword>
<gene>
    <name evidence="4" type="ORF">SAMN05444349_11329</name>
</gene>
<dbReference type="InterPro" id="IPR050834">
    <property type="entry name" value="Glycosyltransf_2"/>
</dbReference>
<dbReference type="SUPFAM" id="SSF53448">
    <property type="entry name" value="Nucleotide-diphospho-sugar transferases"/>
    <property type="match status" value="1"/>
</dbReference>
<dbReference type="AlphaFoldDB" id="A0A1M4ZPA5"/>
<dbReference type="OrthoDB" id="9815923at2"/>
<dbReference type="InterPro" id="IPR001173">
    <property type="entry name" value="Glyco_trans_2-like"/>
</dbReference>
<dbReference type="InterPro" id="IPR029044">
    <property type="entry name" value="Nucleotide-diphossugar_trans"/>
</dbReference>
<dbReference type="GO" id="GO:0016740">
    <property type="term" value="F:transferase activity"/>
    <property type="evidence" value="ECO:0007669"/>
    <property type="project" value="UniProtKB-KW"/>
</dbReference>
<name>A0A1M4ZPA5_9BACE</name>
<dbReference type="Pfam" id="PF00535">
    <property type="entry name" value="Glycos_transf_2"/>
    <property type="match status" value="1"/>
</dbReference>
<evidence type="ECO:0000313" key="4">
    <source>
        <dbReference type="EMBL" id="SHF19632.1"/>
    </source>
</evidence>
<dbReference type="PANTHER" id="PTHR43685:SF3">
    <property type="entry name" value="SLR2126 PROTEIN"/>
    <property type="match status" value="1"/>
</dbReference>
<accession>A0A1M4ZPA5</accession>
<dbReference type="PANTHER" id="PTHR43685">
    <property type="entry name" value="GLYCOSYLTRANSFERASE"/>
    <property type="match status" value="1"/>
</dbReference>
<organism evidence="4 5">
    <name type="scientific">Bacteroides faecichinchillae</name>
    <dbReference type="NCBI Taxonomy" id="871325"/>
    <lineage>
        <taxon>Bacteria</taxon>
        <taxon>Pseudomonadati</taxon>
        <taxon>Bacteroidota</taxon>
        <taxon>Bacteroidia</taxon>
        <taxon>Bacteroidales</taxon>
        <taxon>Bacteroidaceae</taxon>
        <taxon>Bacteroides</taxon>
    </lineage>
</organism>
<reference evidence="4 5" key="1">
    <citation type="submission" date="2016-11" db="EMBL/GenBank/DDBJ databases">
        <authorList>
            <person name="Jaros S."/>
            <person name="Januszkiewicz K."/>
            <person name="Wedrychowicz H."/>
        </authorList>
    </citation>
    <scope>NUCLEOTIDE SEQUENCE [LARGE SCALE GENOMIC DNA]</scope>
    <source>
        <strain evidence="4 5">DSM 26883</strain>
    </source>
</reference>
<feature type="domain" description="Glycosyltransferase 2-like" evidence="2">
    <location>
        <begin position="8"/>
        <end position="115"/>
    </location>
</feature>